<feature type="compositionally biased region" description="Low complexity" evidence="6">
    <location>
        <begin position="461"/>
        <end position="486"/>
    </location>
</feature>
<proteinExistence type="predicted"/>
<feature type="region of interest" description="Disordered" evidence="6">
    <location>
        <begin position="209"/>
        <end position="255"/>
    </location>
</feature>
<protein>
    <submittedName>
        <fullName evidence="7">Sin3 histone deacetylase corepressor complex component SDS3</fullName>
    </submittedName>
</protein>
<dbReference type="AlphaFoldDB" id="A0A0X3PWU4"/>
<dbReference type="Pfam" id="PF08598">
    <property type="entry name" value="Sds3"/>
    <property type="match status" value="1"/>
</dbReference>
<comment type="subcellular location">
    <subcellularLocation>
        <location evidence="1">Nucleus</location>
    </subcellularLocation>
</comment>
<dbReference type="GO" id="GO:0010468">
    <property type="term" value="P:regulation of gene expression"/>
    <property type="evidence" value="ECO:0007669"/>
    <property type="project" value="UniProtKB-ARBA"/>
</dbReference>
<dbReference type="GO" id="GO:0005654">
    <property type="term" value="C:nucleoplasm"/>
    <property type="evidence" value="ECO:0007669"/>
    <property type="project" value="UniProtKB-ARBA"/>
</dbReference>
<evidence type="ECO:0000256" key="2">
    <source>
        <dbReference type="ARBA" id="ARBA00022491"/>
    </source>
</evidence>
<accession>A0A0X3PWU4</accession>
<keyword evidence="3" id="KW-0805">Transcription regulation</keyword>
<keyword evidence="2" id="KW-0678">Repressor</keyword>
<evidence type="ECO:0000256" key="4">
    <source>
        <dbReference type="ARBA" id="ARBA00023163"/>
    </source>
</evidence>
<dbReference type="EMBL" id="GEEE01007106">
    <property type="protein sequence ID" value="JAP56119.1"/>
    <property type="molecule type" value="Transcribed_RNA"/>
</dbReference>
<evidence type="ECO:0000256" key="5">
    <source>
        <dbReference type="ARBA" id="ARBA00023242"/>
    </source>
</evidence>
<feature type="compositionally biased region" description="Low complexity" evidence="6">
    <location>
        <begin position="244"/>
        <end position="253"/>
    </location>
</feature>
<keyword evidence="4" id="KW-0804">Transcription</keyword>
<gene>
    <name evidence="7" type="primary">SDS3</name>
    <name evidence="7" type="ORF">TR127362</name>
</gene>
<dbReference type="InterPro" id="IPR013907">
    <property type="entry name" value="Sds3"/>
</dbReference>
<organism evidence="7">
    <name type="scientific">Schistocephalus solidus</name>
    <name type="common">Tapeworm</name>
    <dbReference type="NCBI Taxonomy" id="70667"/>
    <lineage>
        <taxon>Eukaryota</taxon>
        <taxon>Metazoa</taxon>
        <taxon>Spiralia</taxon>
        <taxon>Lophotrochozoa</taxon>
        <taxon>Platyhelminthes</taxon>
        <taxon>Cestoda</taxon>
        <taxon>Eucestoda</taxon>
        <taxon>Diphyllobothriidea</taxon>
        <taxon>Diphyllobothriidae</taxon>
        <taxon>Schistocephalus</taxon>
    </lineage>
</organism>
<name>A0A0X3PWU4_SCHSO</name>
<dbReference type="PANTHER" id="PTHR21964">
    <property type="entry name" value="BREAST CANCER METASTASIS-SUPPRESSOR 1"/>
    <property type="match status" value="1"/>
</dbReference>
<evidence type="ECO:0000313" key="7">
    <source>
        <dbReference type="EMBL" id="JAP56119.1"/>
    </source>
</evidence>
<evidence type="ECO:0000256" key="6">
    <source>
        <dbReference type="SAM" id="MobiDB-lite"/>
    </source>
</evidence>
<evidence type="ECO:0000256" key="1">
    <source>
        <dbReference type="ARBA" id="ARBA00004123"/>
    </source>
</evidence>
<evidence type="ECO:0000256" key="3">
    <source>
        <dbReference type="ARBA" id="ARBA00023015"/>
    </source>
</evidence>
<feature type="compositionally biased region" description="Acidic residues" evidence="6">
    <location>
        <begin position="27"/>
        <end position="51"/>
    </location>
</feature>
<feature type="region of interest" description="Disordered" evidence="6">
    <location>
        <begin position="1"/>
        <end position="51"/>
    </location>
</feature>
<feature type="compositionally biased region" description="Polar residues" evidence="6">
    <location>
        <begin position="209"/>
        <end position="234"/>
    </location>
</feature>
<sequence length="583" mass="60939">MPIKSSHRVNGYSSRERDNEETVSCKEEEEDEEEEEEEEEDDDDDDDDDDVSEREYFEKLHNLTNQLRQLNDGVHPELCKASKRAENWLSDQRLRIQILHEHKIDEVHCQYEREIKVCEQDCATEKRRIREYLMSLCEDLKKRLEHDKKNIELTPTGDVLELKPAVTRKLRRRTPETTASCGTKFGYWGDILLYGSSWTLPSVSKALSSSDAGTGQCQPTSAGTPLSPPSQTKVGESEPGEQNAPSSAPSSASGTCGSNTNLFGSLSVNVEDSSLMTHLLASLNAASDNGSGVGGLSSAGAYFASSLNQSGSAFSSILTGAAASSAGGSGVGSSAFASTGGSGGGAGSGGSCGTIGLGFLSAAPATSAAVLGFPSAAAAALVGAGVSCLQPPKRRKQQTSQPFTQLTLLLPENDIYSDLTAIHRACGKPPVAASKKHGGSGSSAGCASGCGLSVDGSPSSRVGASSPSSCRGDSAGRDASGGSVADTSSRRKDTSDACSGAENFSPPSSFSTPAVWIDDGRLYCGQTCFQQGASVHIEGHGCSGTIVSIGAQDVSIKRSSDHGIVRITVQQLKQGRYTLVPKR</sequence>
<keyword evidence="5" id="KW-0539">Nucleus</keyword>
<feature type="compositionally biased region" description="Basic and acidic residues" evidence="6">
    <location>
        <begin position="14"/>
        <end position="26"/>
    </location>
</feature>
<dbReference type="SMART" id="SM01401">
    <property type="entry name" value="Sds3"/>
    <property type="match status" value="1"/>
</dbReference>
<reference evidence="7" key="1">
    <citation type="submission" date="2016-01" db="EMBL/GenBank/DDBJ databases">
        <title>Reference transcriptome for the parasite Schistocephalus solidus: insights into the molecular evolution of parasitism.</title>
        <authorList>
            <person name="Hebert F.O."/>
            <person name="Grambauer S."/>
            <person name="Barber I."/>
            <person name="Landry C.R."/>
            <person name="Aubin-Horth N."/>
        </authorList>
    </citation>
    <scope>NUCLEOTIDE SEQUENCE</scope>
</reference>
<feature type="region of interest" description="Disordered" evidence="6">
    <location>
        <begin position="461"/>
        <end position="507"/>
    </location>
</feature>